<protein>
    <submittedName>
        <fullName evidence="2">Putative secreted protein</fullName>
    </submittedName>
</protein>
<dbReference type="EMBL" id="GDAI01000599">
    <property type="protein sequence ID" value="JAI17004.1"/>
    <property type="molecule type" value="mRNA"/>
</dbReference>
<feature type="non-terminal residue" evidence="2">
    <location>
        <position position="1"/>
    </location>
</feature>
<accession>A0A0K8TRL0</accession>
<sequence>LLTAAKRIPLIKFRKGGLASASQAGPVTAPHPAAPASASKPSQAHAVSMGTIEDWQLPARYRRKAIDPIEAQWINCGGPP</sequence>
<evidence type="ECO:0000256" key="1">
    <source>
        <dbReference type="SAM" id="MobiDB-lite"/>
    </source>
</evidence>
<evidence type="ECO:0000313" key="2">
    <source>
        <dbReference type="EMBL" id="JAI17004.1"/>
    </source>
</evidence>
<dbReference type="AlphaFoldDB" id="A0A0K8TRL0"/>
<feature type="region of interest" description="Disordered" evidence="1">
    <location>
        <begin position="16"/>
        <end position="47"/>
    </location>
</feature>
<organism evidence="2">
    <name type="scientific">Tabanus bromius</name>
    <name type="common">Band-eyed brown horse fly</name>
    <dbReference type="NCBI Taxonomy" id="304241"/>
    <lineage>
        <taxon>Eukaryota</taxon>
        <taxon>Metazoa</taxon>
        <taxon>Ecdysozoa</taxon>
        <taxon>Arthropoda</taxon>
        <taxon>Hexapoda</taxon>
        <taxon>Insecta</taxon>
        <taxon>Pterygota</taxon>
        <taxon>Neoptera</taxon>
        <taxon>Endopterygota</taxon>
        <taxon>Diptera</taxon>
        <taxon>Brachycera</taxon>
        <taxon>Tabanomorpha</taxon>
        <taxon>Tabanoidea</taxon>
        <taxon>Tabanidae</taxon>
        <taxon>Tabanus</taxon>
    </lineage>
</organism>
<reference evidence="2" key="1">
    <citation type="journal article" date="2015" name="Insect Biochem. Mol. Biol.">
        <title>An insight into the sialome of the horse fly, Tabanus bromius.</title>
        <authorList>
            <person name="Ribeiro J.M."/>
            <person name="Kazimirova M."/>
            <person name="Takac P."/>
            <person name="Andersen J.F."/>
            <person name="Francischetti I.M."/>
        </authorList>
    </citation>
    <scope>NUCLEOTIDE SEQUENCE</scope>
</reference>
<name>A0A0K8TRL0_TABBR</name>
<proteinExistence type="evidence at transcript level"/>
<feature type="compositionally biased region" description="Low complexity" evidence="1">
    <location>
        <begin position="30"/>
        <end position="46"/>
    </location>
</feature>